<reference evidence="1 2" key="1">
    <citation type="journal article" date="2004" name="Science">
        <title>A predator unmasked: life cycle of Bdellovibrio bacteriovorus from a genomic perspective.</title>
        <authorList>
            <person name="Rendulic S."/>
            <person name="Jagtap P."/>
            <person name="Rosinus A."/>
            <person name="Eppinger M."/>
            <person name="Baar C."/>
            <person name="Lanz C."/>
            <person name="Keller H."/>
            <person name="Lambert C."/>
            <person name="Evans K.J."/>
            <person name="Goesmann A."/>
            <person name="Meyer F."/>
            <person name="Sockett R.E."/>
            <person name="Schuster S.C."/>
        </authorList>
    </citation>
    <scope>NUCLEOTIDE SEQUENCE [LARGE SCALE GENOMIC DNA]</scope>
    <source>
        <strain evidence="2">ATCC 15356 / DSM 50701 / NCIMB 9529 / HD100</strain>
    </source>
</reference>
<gene>
    <name evidence="1" type="ordered locus">Bd3535</name>
</gene>
<dbReference type="Proteomes" id="UP000008080">
    <property type="component" value="Chromosome"/>
</dbReference>
<evidence type="ECO:0000313" key="2">
    <source>
        <dbReference type="Proteomes" id="UP000008080"/>
    </source>
</evidence>
<keyword evidence="2" id="KW-1185">Reference proteome</keyword>
<accession>Q6MHK6</accession>
<dbReference type="HOGENOM" id="CLU_3380729_0_0_7"/>
<protein>
    <submittedName>
        <fullName evidence="1">Uncharacterized protein</fullName>
    </submittedName>
</protein>
<dbReference type="EMBL" id="BX842655">
    <property type="protein sequence ID" value="CAE78326.1"/>
    <property type="molecule type" value="Genomic_DNA"/>
</dbReference>
<dbReference type="AlphaFoldDB" id="Q6MHK6"/>
<evidence type="ECO:0000313" key="1">
    <source>
        <dbReference type="EMBL" id="CAE78326.1"/>
    </source>
</evidence>
<organism evidence="1 2">
    <name type="scientific">Bdellovibrio bacteriovorus (strain ATCC 15356 / DSM 50701 / NCIMB 9529 / HD100)</name>
    <dbReference type="NCBI Taxonomy" id="264462"/>
    <lineage>
        <taxon>Bacteria</taxon>
        <taxon>Pseudomonadati</taxon>
        <taxon>Bdellovibrionota</taxon>
        <taxon>Bdellovibrionia</taxon>
        <taxon>Bdellovibrionales</taxon>
        <taxon>Pseudobdellovibrionaceae</taxon>
        <taxon>Bdellovibrio</taxon>
    </lineage>
</organism>
<name>Q6MHK6_BDEBA</name>
<dbReference type="KEGG" id="bba:Bd3535"/>
<sequence length="33" mass="3661">MALGADFHPRFGRNFLFAQALNNAPGLELFDPL</sequence>
<dbReference type="STRING" id="264462.Bd3535"/>
<proteinExistence type="predicted"/>